<reference evidence="2 3" key="1">
    <citation type="submission" date="2014-03" db="EMBL/GenBank/DDBJ databases">
        <title>Genomics of Bifidobacteria.</title>
        <authorList>
            <person name="Ventura M."/>
            <person name="Milani C."/>
            <person name="Lugli G.A."/>
        </authorList>
    </citation>
    <scope>NUCLEOTIDE SEQUENCE [LARGE SCALE GENOMIC DNA]</scope>
    <source>
        <strain evidence="2 3">LMG 21395</strain>
    </source>
</reference>
<accession>A0A087E6P5</accession>
<name>A0A087E6P5_9BIFI</name>
<dbReference type="Proteomes" id="UP000029003">
    <property type="component" value="Unassembled WGS sequence"/>
</dbReference>
<dbReference type="AlphaFoldDB" id="A0A087E6P5"/>
<proteinExistence type="predicted"/>
<comment type="caution">
    <text evidence="2">The sequence shown here is derived from an EMBL/GenBank/DDBJ whole genome shotgun (WGS) entry which is preliminary data.</text>
</comment>
<protein>
    <submittedName>
        <fullName evidence="2">Uncharacterized protein</fullName>
    </submittedName>
</protein>
<organism evidence="2 3">
    <name type="scientific">Bifidobacterium thermacidophilum subsp. thermacidophilum</name>
    <dbReference type="NCBI Taxonomy" id="79262"/>
    <lineage>
        <taxon>Bacteria</taxon>
        <taxon>Bacillati</taxon>
        <taxon>Actinomycetota</taxon>
        <taxon>Actinomycetes</taxon>
        <taxon>Bifidobacteriales</taxon>
        <taxon>Bifidobacteriaceae</taxon>
        <taxon>Bifidobacterium</taxon>
    </lineage>
</organism>
<gene>
    <name evidence="2" type="ORF">THER5_0906</name>
</gene>
<evidence type="ECO:0000256" key="1">
    <source>
        <dbReference type="SAM" id="MobiDB-lite"/>
    </source>
</evidence>
<dbReference type="EMBL" id="JGZT01000005">
    <property type="protein sequence ID" value="KFJ03446.1"/>
    <property type="molecule type" value="Genomic_DNA"/>
</dbReference>
<feature type="region of interest" description="Disordered" evidence="1">
    <location>
        <begin position="47"/>
        <end position="73"/>
    </location>
</feature>
<sequence>MLSVEPIIVHEAALLLLQLRSALGIVTLRTRLGAPLVITASGNPPRRSHYPYPATRSTAHSVKFRSPQHPRSAKFRNSRITRRTYDRQSVTSLAIPISGNPPPCHFFTCFTSRRISRIIRLVPHLTLQRPNQQIVSRRSQSMAKQPPTSTTRLLINNRCESPVTTSRQHRISLLCHRRKNVDCESPLTTGNFLRQSHVYLSISQIKLGVTTHNREPWLRQLPPRLPSSIDSTTRL</sequence>
<feature type="compositionally biased region" description="Basic residues" evidence="1">
    <location>
        <begin position="62"/>
        <end position="73"/>
    </location>
</feature>
<evidence type="ECO:0000313" key="3">
    <source>
        <dbReference type="Proteomes" id="UP000029003"/>
    </source>
</evidence>
<evidence type="ECO:0000313" key="2">
    <source>
        <dbReference type="EMBL" id="KFJ03446.1"/>
    </source>
</evidence>